<feature type="region of interest" description="Disordered" evidence="1">
    <location>
        <begin position="285"/>
        <end position="423"/>
    </location>
</feature>
<feature type="compositionally biased region" description="Basic and acidic residues" evidence="1">
    <location>
        <begin position="302"/>
        <end position="321"/>
    </location>
</feature>
<feature type="compositionally biased region" description="Polar residues" evidence="1">
    <location>
        <begin position="285"/>
        <end position="301"/>
    </location>
</feature>
<feature type="compositionally biased region" description="Basic and acidic residues" evidence="1">
    <location>
        <begin position="542"/>
        <end position="563"/>
    </location>
</feature>
<reference evidence="3" key="1">
    <citation type="journal article" date="2017" name="bioRxiv">
        <title>Comparative analysis of the genomes of Stylophora pistillata and Acropora digitifera provides evidence for extensive differences between species of corals.</title>
        <authorList>
            <person name="Voolstra C.R."/>
            <person name="Li Y."/>
            <person name="Liew Y.J."/>
            <person name="Baumgarten S."/>
            <person name="Zoccola D."/>
            <person name="Flot J.-F."/>
            <person name="Tambutte S."/>
            <person name="Allemand D."/>
            <person name="Aranda M."/>
        </authorList>
    </citation>
    <scope>NUCLEOTIDE SEQUENCE [LARGE SCALE GENOMIC DNA]</scope>
</reference>
<dbReference type="AlphaFoldDB" id="A0A2B4RBK6"/>
<dbReference type="EMBL" id="LSMT01000934">
    <property type="protein sequence ID" value="PFX13612.1"/>
    <property type="molecule type" value="Genomic_DNA"/>
</dbReference>
<comment type="caution">
    <text evidence="2">The sequence shown here is derived from an EMBL/GenBank/DDBJ whole genome shotgun (WGS) entry which is preliminary data.</text>
</comment>
<feature type="region of interest" description="Disordered" evidence="1">
    <location>
        <begin position="492"/>
        <end position="564"/>
    </location>
</feature>
<gene>
    <name evidence="2" type="ORF">AWC38_SpisGene22291</name>
</gene>
<keyword evidence="3" id="KW-1185">Reference proteome</keyword>
<evidence type="ECO:0000313" key="3">
    <source>
        <dbReference type="Proteomes" id="UP000225706"/>
    </source>
</evidence>
<name>A0A2B4RBK6_STYPI</name>
<dbReference type="Proteomes" id="UP000225706">
    <property type="component" value="Unassembled WGS sequence"/>
</dbReference>
<feature type="compositionally biased region" description="Low complexity" evidence="1">
    <location>
        <begin position="492"/>
        <end position="503"/>
    </location>
</feature>
<feature type="compositionally biased region" description="Basic and acidic residues" evidence="1">
    <location>
        <begin position="363"/>
        <end position="383"/>
    </location>
</feature>
<organism evidence="2 3">
    <name type="scientific">Stylophora pistillata</name>
    <name type="common">Smooth cauliflower coral</name>
    <dbReference type="NCBI Taxonomy" id="50429"/>
    <lineage>
        <taxon>Eukaryota</taxon>
        <taxon>Metazoa</taxon>
        <taxon>Cnidaria</taxon>
        <taxon>Anthozoa</taxon>
        <taxon>Hexacorallia</taxon>
        <taxon>Scleractinia</taxon>
        <taxon>Astrocoeniina</taxon>
        <taxon>Pocilloporidae</taxon>
        <taxon>Stylophora</taxon>
    </lineage>
</organism>
<protein>
    <submittedName>
        <fullName evidence="2">Uncharacterized protein</fullName>
    </submittedName>
</protein>
<sequence length="751" mass="83678">MANLSGAPNALNFRLRTHQLQRDVVRREKKCTLATCAIVKQIPQQGSSLVGTGSLVRDFFPDFDKKVHLITSDKVISSGDLSGYFLWFKNADGEDKRSRELLDIMLDRVIFKSPGLAIIPVEPSNFGVFQKYFSGVLNHRPFTIYPKEIKREELRNCKLFCHVVQDRGESFSIKPYMVKGIADEETYLADLNGRKMETNSCFGADSDWKGLGAPITMTFKGEAVSVGALILHKNEQISFVLFSEVDRTRATSVKGNAFCNSGLNFVLADSPSIILSGDSKDATSQESVSLSLEQDISSQDKSGAEGGEHQPQEEPMAEGKGKQPLRQQAKRKGKQLRETAGNNSHQRNQQKEENINDQGNKMETGRKREQQPGKEGGRGEEKAVVGGGKANFKRDFVTSTSSYQQEAKLPADQYPSAQGQSNSSVGVMIMDTSKEDIDGGNTKRRIFYWEMKEDSWEWSCKPVKGKIPVGLEVLQDEKSYDTDVKVKFKDAGQQAGQDVGGQQNSNPQQDPFFGGSGENSSSFLPGSSLGSVADNNGSRRHGAGDHTNNREKRKSDSVNKDNNDCVTFTSSYSEGATKEDTLKHSPDQHTSAEVSRCKFMAPSDYTKEQINYFRLCHVVTNVLAEGLRKIFKREWDYRYKVTLGEWKDTPKNGLDFWNGESPRSRSRHARLLRTIRNGDTVEWDITMLIHAILFSDCIQGLARTVRSNVEALQGVRNNEFAHAPHGSIVHVCFVFQHSMLALVGFTSFSAF</sequence>
<accession>A0A2B4RBK6</accession>
<evidence type="ECO:0000256" key="1">
    <source>
        <dbReference type="SAM" id="MobiDB-lite"/>
    </source>
</evidence>
<feature type="compositionally biased region" description="Low complexity" evidence="1">
    <location>
        <begin position="518"/>
        <end position="531"/>
    </location>
</feature>
<proteinExistence type="predicted"/>
<evidence type="ECO:0000313" key="2">
    <source>
        <dbReference type="EMBL" id="PFX13612.1"/>
    </source>
</evidence>
<dbReference type="OrthoDB" id="415023at2759"/>